<dbReference type="PANTHER" id="PTHR43280">
    <property type="entry name" value="ARAC-FAMILY TRANSCRIPTIONAL REGULATOR"/>
    <property type="match status" value="1"/>
</dbReference>
<dbReference type="GO" id="GO:0003700">
    <property type="term" value="F:DNA-binding transcription factor activity"/>
    <property type="evidence" value="ECO:0007669"/>
    <property type="project" value="InterPro"/>
</dbReference>
<dbReference type="SUPFAM" id="SSF46689">
    <property type="entry name" value="Homeodomain-like"/>
    <property type="match status" value="1"/>
</dbReference>
<evidence type="ECO:0000313" key="5">
    <source>
        <dbReference type="EMBL" id="RFM36636.1"/>
    </source>
</evidence>
<comment type="caution">
    <text evidence="5">The sequence shown here is derived from an EMBL/GenBank/DDBJ whole genome shotgun (WGS) entry which is preliminary data.</text>
</comment>
<feature type="domain" description="HTH araC/xylS-type" evidence="4">
    <location>
        <begin position="231"/>
        <end position="328"/>
    </location>
</feature>
<dbReference type="PANTHER" id="PTHR43280:SF2">
    <property type="entry name" value="HTH-TYPE TRANSCRIPTIONAL REGULATOR EXSA"/>
    <property type="match status" value="1"/>
</dbReference>
<dbReference type="InterPro" id="IPR009057">
    <property type="entry name" value="Homeodomain-like_sf"/>
</dbReference>
<dbReference type="Gene3D" id="1.10.10.60">
    <property type="entry name" value="Homeodomain-like"/>
    <property type="match status" value="1"/>
</dbReference>
<dbReference type="Pfam" id="PF12833">
    <property type="entry name" value="HTH_18"/>
    <property type="match status" value="1"/>
</dbReference>
<evidence type="ECO:0000259" key="4">
    <source>
        <dbReference type="PROSITE" id="PS01124"/>
    </source>
</evidence>
<evidence type="ECO:0000256" key="2">
    <source>
        <dbReference type="ARBA" id="ARBA00023125"/>
    </source>
</evidence>
<keyword evidence="6" id="KW-1185">Reference proteome</keyword>
<dbReference type="PROSITE" id="PS00041">
    <property type="entry name" value="HTH_ARAC_FAMILY_1"/>
    <property type="match status" value="1"/>
</dbReference>
<dbReference type="PROSITE" id="PS01124">
    <property type="entry name" value="HTH_ARAC_FAMILY_2"/>
    <property type="match status" value="1"/>
</dbReference>
<evidence type="ECO:0000256" key="1">
    <source>
        <dbReference type="ARBA" id="ARBA00023015"/>
    </source>
</evidence>
<keyword evidence="1" id="KW-0805">Transcription regulation</keyword>
<reference evidence="5 6" key="1">
    <citation type="submission" date="2018-08" db="EMBL/GenBank/DDBJ databases">
        <title>Chitinophaga sp. K20C18050901, a novel bacterium isolated from forest soil.</title>
        <authorList>
            <person name="Wang C."/>
        </authorList>
    </citation>
    <scope>NUCLEOTIDE SEQUENCE [LARGE SCALE GENOMIC DNA]</scope>
    <source>
        <strain evidence="5 6">K20C18050901</strain>
    </source>
</reference>
<accession>A0A3E1P8W4</accession>
<sequence>MNLIRQAEQQIFADFVQVENVPEIMHSYIVPHARRTVYGNARVFVFKQLLEAPPFRVWQHHAITSQVTEIHPHVEVPGLHLGVTLSSLSVYSTMRGGISEHVQQGDLNLFYVTHEEKAVTIHPGTHCFFNIGFSEAILPSLMDNTFLETCILPAIADNLRGGVINMNPVPLDAYGTLLLEQIRNPMGCNDFARSRYIGKQCELLLIHFFAQLQKEPVEYQPLTNKDVNSIDNVKAYIKAHTTGIRTSELCQLFDITLEKLQDGFSYLYGTSVEAFVILWRLEKAAGLLTTTGADLAVIARETGYNHEAAFVNSFTRYYNCTPDQFRKL</sequence>
<dbReference type="EMBL" id="QTJV01000001">
    <property type="protein sequence ID" value="RFM36636.1"/>
    <property type="molecule type" value="Genomic_DNA"/>
</dbReference>
<evidence type="ECO:0000313" key="6">
    <source>
        <dbReference type="Proteomes" id="UP000261174"/>
    </source>
</evidence>
<dbReference type="GO" id="GO:0043565">
    <property type="term" value="F:sequence-specific DNA binding"/>
    <property type="evidence" value="ECO:0007669"/>
    <property type="project" value="InterPro"/>
</dbReference>
<protein>
    <submittedName>
        <fullName evidence="5">AraC family transcriptional regulator</fullName>
    </submittedName>
</protein>
<dbReference type="RefSeq" id="WP_116851957.1">
    <property type="nucleotide sequence ID" value="NZ_QTJV01000001.1"/>
</dbReference>
<gene>
    <name evidence="5" type="ORF">DXN04_03810</name>
</gene>
<keyword evidence="3" id="KW-0804">Transcription</keyword>
<proteinExistence type="predicted"/>
<dbReference type="SMART" id="SM00342">
    <property type="entry name" value="HTH_ARAC"/>
    <property type="match status" value="1"/>
</dbReference>
<evidence type="ECO:0000256" key="3">
    <source>
        <dbReference type="ARBA" id="ARBA00023163"/>
    </source>
</evidence>
<dbReference type="AlphaFoldDB" id="A0A3E1P8W4"/>
<organism evidence="5 6">
    <name type="scientific">Chitinophaga silvisoli</name>
    <dbReference type="NCBI Taxonomy" id="2291814"/>
    <lineage>
        <taxon>Bacteria</taxon>
        <taxon>Pseudomonadati</taxon>
        <taxon>Bacteroidota</taxon>
        <taxon>Chitinophagia</taxon>
        <taxon>Chitinophagales</taxon>
        <taxon>Chitinophagaceae</taxon>
        <taxon>Chitinophaga</taxon>
    </lineage>
</organism>
<name>A0A3E1P8W4_9BACT</name>
<keyword evidence="2" id="KW-0238">DNA-binding</keyword>
<dbReference type="Proteomes" id="UP000261174">
    <property type="component" value="Unassembled WGS sequence"/>
</dbReference>
<dbReference type="OrthoDB" id="282744at2"/>
<dbReference type="InterPro" id="IPR018062">
    <property type="entry name" value="HTH_AraC-typ_CS"/>
</dbReference>
<dbReference type="InterPro" id="IPR018060">
    <property type="entry name" value="HTH_AraC"/>
</dbReference>